<organism evidence="1 2">
    <name type="scientific">Ruoffia halotolerans</name>
    <dbReference type="NCBI Taxonomy" id="2748684"/>
    <lineage>
        <taxon>Bacteria</taxon>
        <taxon>Bacillati</taxon>
        <taxon>Bacillota</taxon>
        <taxon>Bacilli</taxon>
        <taxon>Lactobacillales</taxon>
        <taxon>Aerococcaceae</taxon>
        <taxon>Ruoffia</taxon>
    </lineage>
</organism>
<sequence>MGLALEEDMFMIYEFKAMKAANPNFFYDIIFSNEEVEGFPHGFITHKYLEELAVSSLYQSAKFFVCGPPPILNVSKTLLDKQNLPDDHIYLNEFGF</sequence>
<dbReference type="Proteomes" id="UP000571018">
    <property type="component" value="Unassembled WGS sequence"/>
</dbReference>
<dbReference type="InterPro" id="IPR039261">
    <property type="entry name" value="FNR_nucleotide-bd"/>
</dbReference>
<dbReference type="SUPFAM" id="SSF52343">
    <property type="entry name" value="Ferredoxin reductase-like, C-terminal NADP-linked domain"/>
    <property type="match status" value="1"/>
</dbReference>
<dbReference type="EMBL" id="JACAOA010000030">
    <property type="protein sequence ID" value="MBA5729987.1"/>
    <property type="molecule type" value="Genomic_DNA"/>
</dbReference>
<dbReference type="RefSeq" id="WP_218931648.1">
    <property type="nucleotide sequence ID" value="NZ_JACAOA010000030.1"/>
</dbReference>
<accession>A0A839A7E2</accession>
<proteinExistence type="predicted"/>
<evidence type="ECO:0000313" key="2">
    <source>
        <dbReference type="Proteomes" id="UP000571018"/>
    </source>
</evidence>
<evidence type="ECO:0000313" key="1">
    <source>
        <dbReference type="EMBL" id="MBA5729987.1"/>
    </source>
</evidence>
<reference evidence="1 2" key="1">
    <citation type="submission" date="2020-06" db="EMBL/GenBank/DDBJ databases">
        <title>Reclassification of Facklamia ignava, Facklamia soureckii and Facklami tabacinasalis as Falseniella iganva gen. nov., comb. nov., Hutsoniella ignava gen. nov., comb. nov., and Ruoffia tabacinasalis gen. nov., comb. nov and description of Ruoffia haltotolerans sp. nov., isolated from hypersaline Inland Sea of Qatar.</title>
        <authorList>
            <person name="Fotedar R."/>
            <person name="Sankaranarayanan K."/>
            <person name="Lawson P."/>
            <person name="Caldwell M."/>
            <person name="Zeyara A."/>
            <person name="Al Malki A."/>
            <person name="Ali M."/>
        </authorList>
    </citation>
    <scope>NUCLEOTIDE SEQUENCE [LARGE SCALE GENOMIC DNA]</scope>
    <source>
        <strain evidence="1 2">INB8</strain>
    </source>
</reference>
<dbReference type="AlphaFoldDB" id="A0A839A7E2"/>
<name>A0A839A7E2_9LACT</name>
<dbReference type="Gene3D" id="3.40.50.80">
    <property type="entry name" value="Nucleotide-binding domain of ferredoxin-NADP reductase (FNR) module"/>
    <property type="match status" value="1"/>
</dbReference>
<comment type="caution">
    <text evidence="1">The sequence shown here is derived from an EMBL/GenBank/DDBJ whole genome shotgun (WGS) entry which is preliminary data.</text>
</comment>
<gene>
    <name evidence="1" type="ORF">HW423_09340</name>
</gene>
<evidence type="ECO:0008006" key="3">
    <source>
        <dbReference type="Google" id="ProtNLM"/>
    </source>
</evidence>
<keyword evidence="2" id="KW-1185">Reference proteome</keyword>
<protein>
    <recommendedName>
        <fullName evidence="3">Oxidoreductase FAD/NAD(P)-binding domain-containing protein</fullName>
    </recommendedName>
</protein>